<reference evidence="1" key="1">
    <citation type="submission" date="2015-12" db="EMBL/GenBank/DDBJ databases">
        <title>Update maize B73 reference genome by single molecule sequencing technologies.</title>
        <authorList>
            <consortium name="Maize Genome Sequencing Project"/>
            <person name="Ware D."/>
        </authorList>
    </citation>
    <scope>NUCLEOTIDE SEQUENCE</scope>
    <source>
        <tissue evidence="1">Seedling</tissue>
    </source>
</reference>
<gene>
    <name evidence="1" type="ORF">ZEAMMB73_Zm00001d025980</name>
</gene>
<protein>
    <submittedName>
        <fullName evidence="1">RNA-metabolising metallo-beta-lactamase family protein</fullName>
    </submittedName>
</protein>
<sequence>MERRPHPLPWMCVLGSIEILFSRHCPIWVS</sequence>
<dbReference type="AlphaFoldDB" id="A0A1D6JBF9"/>
<proteinExistence type="predicted"/>
<name>A0A1D6JBF9_MAIZE</name>
<evidence type="ECO:0000313" key="1">
    <source>
        <dbReference type="EMBL" id="AQK45215.1"/>
    </source>
</evidence>
<organism evidence="1">
    <name type="scientific">Zea mays</name>
    <name type="common">Maize</name>
    <dbReference type="NCBI Taxonomy" id="4577"/>
    <lineage>
        <taxon>Eukaryota</taxon>
        <taxon>Viridiplantae</taxon>
        <taxon>Streptophyta</taxon>
        <taxon>Embryophyta</taxon>
        <taxon>Tracheophyta</taxon>
        <taxon>Spermatophyta</taxon>
        <taxon>Magnoliopsida</taxon>
        <taxon>Liliopsida</taxon>
        <taxon>Poales</taxon>
        <taxon>Poaceae</taxon>
        <taxon>PACMAD clade</taxon>
        <taxon>Panicoideae</taxon>
        <taxon>Andropogonodae</taxon>
        <taxon>Andropogoneae</taxon>
        <taxon>Tripsacinae</taxon>
        <taxon>Zea</taxon>
    </lineage>
</organism>
<accession>A0A1D6JBF9</accession>
<dbReference type="EMBL" id="CM000786">
    <property type="protein sequence ID" value="AQK45215.1"/>
    <property type="molecule type" value="Genomic_DNA"/>
</dbReference>